<evidence type="ECO:0000313" key="2">
    <source>
        <dbReference type="Proteomes" id="UP001596512"/>
    </source>
</evidence>
<reference evidence="2" key="1">
    <citation type="journal article" date="2019" name="Int. J. Syst. Evol. Microbiol.">
        <title>The Global Catalogue of Microorganisms (GCM) 10K type strain sequencing project: providing services to taxonomists for standard genome sequencing and annotation.</title>
        <authorList>
            <consortium name="The Broad Institute Genomics Platform"/>
            <consortium name="The Broad Institute Genome Sequencing Center for Infectious Disease"/>
            <person name="Wu L."/>
            <person name="Ma J."/>
        </authorList>
    </citation>
    <scope>NUCLEOTIDE SEQUENCE [LARGE SCALE GENOMIC DNA]</scope>
    <source>
        <strain evidence="2">JCM 17695</strain>
    </source>
</reference>
<gene>
    <name evidence="1" type="ORF">ACFQV2_20060</name>
</gene>
<accession>A0ABW2TNS1</accession>
<evidence type="ECO:0000313" key="1">
    <source>
        <dbReference type="EMBL" id="MFC7615450.1"/>
    </source>
</evidence>
<sequence>MGAREYDPDLGRFTKVDPIMDLNTPQQLNGYAYSDNNPITFSDPSGLLKSCPDGECYGGPYGNSPGPATTYNPVVDHGDNPSGISGSGCGARACAVGGINPNTVYNGCGARACKFGSIDPHNIDFEPARVLIPSAPEEDPSLGCDSFFNCAWEAGWRGAMYTNPITLVGQAYADLSGTNITPDYVTVDATGVFPVSPRAGIAGASGITVSKHGQLTLNEPRGGAGTLSSGFRNTGITGSARLGWLHDRGADKATVNGFLQGDATNAAGVPPGLARVGLKKLGLVFGVTTANGDGQRAYEYGTVFPSGRSAALTVSHGRVLFAGW</sequence>
<dbReference type="NCBIfam" id="TIGR03696">
    <property type="entry name" value="Rhs_assc_core"/>
    <property type="match status" value="1"/>
</dbReference>
<organism evidence="1 2">
    <name type="scientific">Actinokineospora soli</name>
    <dbReference type="NCBI Taxonomy" id="1048753"/>
    <lineage>
        <taxon>Bacteria</taxon>
        <taxon>Bacillati</taxon>
        <taxon>Actinomycetota</taxon>
        <taxon>Actinomycetes</taxon>
        <taxon>Pseudonocardiales</taxon>
        <taxon>Pseudonocardiaceae</taxon>
        <taxon>Actinokineospora</taxon>
    </lineage>
</organism>
<keyword evidence="2" id="KW-1185">Reference proteome</keyword>
<dbReference type="InterPro" id="IPR022385">
    <property type="entry name" value="Rhs_assc_core"/>
</dbReference>
<proteinExistence type="predicted"/>
<dbReference type="EMBL" id="JBHTEY010000004">
    <property type="protein sequence ID" value="MFC7615450.1"/>
    <property type="molecule type" value="Genomic_DNA"/>
</dbReference>
<protein>
    <submittedName>
        <fullName evidence="1">RHS repeat-associated core domain-containing protein</fullName>
    </submittedName>
</protein>
<name>A0ABW2TNS1_9PSEU</name>
<comment type="caution">
    <text evidence="1">The sequence shown here is derived from an EMBL/GenBank/DDBJ whole genome shotgun (WGS) entry which is preliminary data.</text>
</comment>
<dbReference type="PANTHER" id="PTHR32305">
    <property type="match status" value="1"/>
</dbReference>
<dbReference type="Proteomes" id="UP001596512">
    <property type="component" value="Unassembled WGS sequence"/>
</dbReference>
<dbReference type="PANTHER" id="PTHR32305:SF17">
    <property type="entry name" value="TRNA NUCLEASE WAPA"/>
    <property type="match status" value="1"/>
</dbReference>
<dbReference type="Gene3D" id="2.180.10.10">
    <property type="entry name" value="RHS repeat-associated core"/>
    <property type="match status" value="1"/>
</dbReference>
<dbReference type="InterPro" id="IPR050708">
    <property type="entry name" value="T6SS_VgrG/RHS"/>
</dbReference>